<keyword evidence="4 7" id="KW-0812">Transmembrane</keyword>
<evidence type="ECO:0000256" key="6">
    <source>
        <dbReference type="ARBA" id="ARBA00023136"/>
    </source>
</evidence>
<proteinExistence type="inferred from homology"/>
<reference evidence="8" key="1">
    <citation type="submission" date="2020-12" db="EMBL/GenBank/DDBJ databases">
        <title>Bacterial taxonomy.</title>
        <authorList>
            <person name="Pan X."/>
        </authorList>
    </citation>
    <scope>NUCLEOTIDE SEQUENCE</scope>
    <source>
        <strain evidence="8">B2012</strain>
    </source>
</reference>
<dbReference type="GO" id="GO:0005886">
    <property type="term" value="C:plasma membrane"/>
    <property type="evidence" value="ECO:0007669"/>
    <property type="project" value="UniProtKB-SubCell"/>
</dbReference>
<feature type="transmembrane region" description="Helical" evidence="7">
    <location>
        <begin position="220"/>
        <end position="237"/>
    </location>
</feature>
<sequence length="333" mass="33469">MLRRRIHTIGPGLILTGAVSGLALLLGHLQAMLFGRVVVDGLVLAILIGTLVHTLVGLGPRFHPGVRFSAKTLLEIAIVLLGASISVAAIRETGVAMAATVAVVVVAAIGVSYAISRGLGLAPCLAALVACGNSICGNSAIVAAAPVIDASEEDVASAIAFTAALGILVVTLLPALAALGLEERRYGIMVGMTVYAVPQVLAATVPVGVLSTQIGTIVKLMRVMMLGPVVLALGLGWRRGGPRPPLSRLVPWFVLGFLGLIVARSVGLVPDAAVGPLDTTSRVLTTLAMAALGLTVNLKGVLAAGGRVLAAGALSILALATMAAVALTVLPTA</sequence>
<dbReference type="EMBL" id="JAEKJA010000001">
    <property type="protein sequence ID" value="MBJ3774186.1"/>
    <property type="molecule type" value="Genomic_DNA"/>
</dbReference>
<feature type="transmembrane region" description="Helical" evidence="7">
    <location>
        <begin position="122"/>
        <end position="146"/>
    </location>
</feature>
<evidence type="ECO:0000256" key="2">
    <source>
        <dbReference type="ARBA" id="ARBA00007977"/>
    </source>
</evidence>
<evidence type="ECO:0000256" key="1">
    <source>
        <dbReference type="ARBA" id="ARBA00004651"/>
    </source>
</evidence>
<feature type="transmembrane region" description="Helical" evidence="7">
    <location>
        <begin position="308"/>
        <end position="330"/>
    </location>
</feature>
<accession>A0A934IKU0</accession>
<feature type="transmembrane region" description="Helical" evidence="7">
    <location>
        <begin position="193"/>
        <end position="214"/>
    </location>
</feature>
<comment type="subcellular location">
    <subcellularLocation>
        <location evidence="1">Cell membrane</location>
        <topology evidence="1">Multi-pass membrane protein</topology>
    </subcellularLocation>
</comment>
<comment type="similarity">
    <text evidence="2">Belongs to the UPF0324 family.</text>
</comment>
<dbReference type="AlphaFoldDB" id="A0A934IKU0"/>
<feature type="transmembrane region" description="Helical" evidence="7">
    <location>
        <begin position="72"/>
        <end position="90"/>
    </location>
</feature>
<organism evidence="8 9">
    <name type="scientific">Acuticoccus mangrovi</name>
    <dbReference type="NCBI Taxonomy" id="2796142"/>
    <lineage>
        <taxon>Bacteria</taxon>
        <taxon>Pseudomonadati</taxon>
        <taxon>Pseudomonadota</taxon>
        <taxon>Alphaproteobacteria</taxon>
        <taxon>Hyphomicrobiales</taxon>
        <taxon>Amorphaceae</taxon>
        <taxon>Acuticoccus</taxon>
    </lineage>
</organism>
<evidence type="ECO:0000256" key="3">
    <source>
        <dbReference type="ARBA" id="ARBA00022475"/>
    </source>
</evidence>
<dbReference type="PANTHER" id="PTHR30106">
    <property type="entry name" value="INNER MEMBRANE PROTEIN YEIH-RELATED"/>
    <property type="match status" value="1"/>
</dbReference>
<gene>
    <name evidence="8" type="ORF">JCR33_00690</name>
</gene>
<comment type="caution">
    <text evidence="8">The sequence shown here is derived from an EMBL/GenBank/DDBJ whole genome shotgun (WGS) entry which is preliminary data.</text>
</comment>
<evidence type="ECO:0000256" key="5">
    <source>
        <dbReference type="ARBA" id="ARBA00022989"/>
    </source>
</evidence>
<feature type="transmembrane region" description="Helical" evidence="7">
    <location>
        <begin position="279"/>
        <end position="296"/>
    </location>
</feature>
<dbReference type="PANTHER" id="PTHR30106:SF2">
    <property type="entry name" value="UPF0324 INNER MEMBRANE PROTEIN YEIH"/>
    <property type="match status" value="1"/>
</dbReference>
<feature type="transmembrane region" description="Helical" evidence="7">
    <location>
        <begin position="96"/>
        <end position="115"/>
    </location>
</feature>
<name>A0A934IKU0_9HYPH</name>
<evidence type="ECO:0000256" key="4">
    <source>
        <dbReference type="ARBA" id="ARBA00022692"/>
    </source>
</evidence>
<keyword evidence="6 7" id="KW-0472">Membrane</keyword>
<dbReference type="RefSeq" id="WP_198880087.1">
    <property type="nucleotide sequence ID" value="NZ_JAEKJA010000001.1"/>
</dbReference>
<evidence type="ECO:0000313" key="8">
    <source>
        <dbReference type="EMBL" id="MBJ3774186.1"/>
    </source>
</evidence>
<feature type="transmembrane region" description="Helical" evidence="7">
    <location>
        <begin position="158"/>
        <end position="181"/>
    </location>
</feature>
<dbReference type="InterPro" id="IPR018383">
    <property type="entry name" value="UPF0324_pro"/>
</dbReference>
<keyword evidence="9" id="KW-1185">Reference proteome</keyword>
<feature type="transmembrane region" description="Helical" evidence="7">
    <location>
        <begin position="41"/>
        <end position="60"/>
    </location>
</feature>
<feature type="transmembrane region" description="Helical" evidence="7">
    <location>
        <begin position="12"/>
        <end position="35"/>
    </location>
</feature>
<evidence type="ECO:0000256" key="7">
    <source>
        <dbReference type="SAM" id="Phobius"/>
    </source>
</evidence>
<evidence type="ECO:0000313" key="9">
    <source>
        <dbReference type="Proteomes" id="UP000609531"/>
    </source>
</evidence>
<protein>
    <submittedName>
        <fullName evidence="8">Sulfate exporter family transporter</fullName>
    </submittedName>
</protein>
<keyword evidence="3" id="KW-1003">Cell membrane</keyword>
<dbReference type="Proteomes" id="UP000609531">
    <property type="component" value="Unassembled WGS sequence"/>
</dbReference>
<keyword evidence="5 7" id="KW-1133">Transmembrane helix</keyword>
<dbReference type="Pfam" id="PF03601">
    <property type="entry name" value="Cons_hypoth698"/>
    <property type="match status" value="1"/>
</dbReference>
<feature type="transmembrane region" description="Helical" evidence="7">
    <location>
        <begin position="249"/>
        <end position="267"/>
    </location>
</feature>